<dbReference type="Proteomes" id="UP000284605">
    <property type="component" value="Unassembled WGS sequence"/>
</dbReference>
<keyword evidence="1" id="KW-0813">Transport</keyword>
<reference evidence="3 4" key="1">
    <citation type="submission" date="2018-09" db="EMBL/GenBank/DDBJ databases">
        <authorList>
            <person name="Zhu H."/>
        </authorList>
    </citation>
    <scope>NUCLEOTIDE SEQUENCE [LARGE SCALE GENOMIC DNA]</scope>
    <source>
        <strain evidence="3 4">K1W22B-8</strain>
    </source>
</reference>
<organism evidence="3 4">
    <name type="scientific">Oleomonas cavernae</name>
    <dbReference type="NCBI Taxonomy" id="2320859"/>
    <lineage>
        <taxon>Bacteria</taxon>
        <taxon>Pseudomonadati</taxon>
        <taxon>Pseudomonadota</taxon>
        <taxon>Alphaproteobacteria</taxon>
        <taxon>Acetobacterales</taxon>
        <taxon>Acetobacteraceae</taxon>
        <taxon>Oleomonas</taxon>
    </lineage>
</organism>
<dbReference type="EMBL" id="QYUK01000008">
    <property type="protein sequence ID" value="RJF94883.1"/>
    <property type="molecule type" value="Genomic_DNA"/>
</dbReference>
<feature type="transmembrane region" description="Helical" evidence="2">
    <location>
        <begin position="280"/>
        <end position="306"/>
    </location>
</feature>
<feature type="transmembrane region" description="Helical" evidence="2">
    <location>
        <begin position="355"/>
        <end position="378"/>
    </location>
</feature>
<dbReference type="Pfam" id="PF01554">
    <property type="entry name" value="MatE"/>
    <property type="match status" value="2"/>
</dbReference>
<dbReference type="AlphaFoldDB" id="A0A418WUC9"/>
<keyword evidence="2" id="KW-1133">Transmembrane helix</keyword>
<feature type="transmembrane region" description="Helical" evidence="2">
    <location>
        <begin position="135"/>
        <end position="153"/>
    </location>
</feature>
<evidence type="ECO:0000313" key="3">
    <source>
        <dbReference type="EMBL" id="RJF94883.1"/>
    </source>
</evidence>
<dbReference type="NCBIfam" id="TIGR00797">
    <property type="entry name" value="matE"/>
    <property type="match status" value="1"/>
</dbReference>
<protein>
    <submittedName>
        <fullName evidence="3">MATE family efflux transporter</fullName>
    </submittedName>
</protein>
<dbReference type="GO" id="GO:0042910">
    <property type="term" value="F:xenobiotic transmembrane transporter activity"/>
    <property type="evidence" value="ECO:0007669"/>
    <property type="project" value="InterPro"/>
</dbReference>
<dbReference type="GO" id="GO:0015297">
    <property type="term" value="F:antiporter activity"/>
    <property type="evidence" value="ECO:0007669"/>
    <property type="project" value="InterPro"/>
</dbReference>
<keyword evidence="4" id="KW-1185">Reference proteome</keyword>
<dbReference type="PANTHER" id="PTHR43298">
    <property type="entry name" value="MULTIDRUG RESISTANCE PROTEIN NORM-RELATED"/>
    <property type="match status" value="1"/>
</dbReference>
<dbReference type="CDD" id="cd13131">
    <property type="entry name" value="MATE_NorM_like"/>
    <property type="match status" value="1"/>
</dbReference>
<proteinExistence type="predicted"/>
<evidence type="ECO:0000256" key="2">
    <source>
        <dbReference type="SAM" id="Phobius"/>
    </source>
</evidence>
<keyword evidence="2" id="KW-0472">Membrane</keyword>
<dbReference type="InterPro" id="IPR002528">
    <property type="entry name" value="MATE_fam"/>
</dbReference>
<feature type="transmembrane region" description="Helical" evidence="2">
    <location>
        <begin position="234"/>
        <end position="260"/>
    </location>
</feature>
<feature type="transmembrane region" description="Helical" evidence="2">
    <location>
        <begin position="318"/>
        <end position="343"/>
    </location>
</feature>
<dbReference type="PANTHER" id="PTHR43298:SF2">
    <property type="entry name" value="FMN_FAD EXPORTER YEEO-RELATED"/>
    <property type="match status" value="1"/>
</dbReference>
<feature type="transmembrane region" description="Helical" evidence="2">
    <location>
        <begin position="405"/>
        <end position="426"/>
    </location>
</feature>
<feature type="transmembrane region" description="Helical" evidence="2">
    <location>
        <begin position="202"/>
        <end position="222"/>
    </location>
</feature>
<comment type="caution">
    <text evidence="3">The sequence shown here is derived from an EMBL/GenBank/DDBJ whole genome shotgun (WGS) entry which is preliminary data.</text>
</comment>
<name>A0A418WUC9_9PROT</name>
<feature type="transmembrane region" description="Helical" evidence="2">
    <location>
        <begin position="52"/>
        <end position="73"/>
    </location>
</feature>
<evidence type="ECO:0000313" key="4">
    <source>
        <dbReference type="Proteomes" id="UP000284605"/>
    </source>
</evidence>
<sequence length="501" mass="53330">MQGCPATLALSIAGDRRHIGRLFWEAFAMTAAVEMTRATGGGWRAWAGEARALSTLGVPLAFGQLAGIAMLTTDTILLGHVGPEALAAASLGFSVLIVPMMYLMGVAQGATPMMAFAVGARRHHVREVRRTVRQALWVTGLVCVPVFAGLWHSDALFSLIGHEPRLAAQAADYVRSLLPTLLTGTWFIVLRSFMATYDRPRAALVIALAQVPVNGLINYALIFGNWGAPPLGLVGAGIGSSVTGLMGLIALALVIVFGHFRRFHLFGRFWRADRRRFVEVLRLGTPIGLTLTFEVLLFAGAAQLMGLISPLALAAHQLSIQFCAITFMFALGIAQAAGIRIGIAAGARDQSGVALTGWTALALGCSVMGLLGLSFVLFPQTLVGIFLTDITGPETSVVFAYARDFMMLAALFQVVDAGQVVGANLLRGIKDTRVPMIYALVGYWVIGFTTSWALAFPLKMGGIGVWWGFVLALGLVAGLMVRRFAGRRAIPAYRAAFGLAA</sequence>
<feature type="transmembrane region" description="Helical" evidence="2">
    <location>
        <begin position="85"/>
        <end position="104"/>
    </location>
</feature>
<evidence type="ECO:0000256" key="1">
    <source>
        <dbReference type="ARBA" id="ARBA00022448"/>
    </source>
</evidence>
<dbReference type="GO" id="GO:0005886">
    <property type="term" value="C:plasma membrane"/>
    <property type="evidence" value="ECO:0007669"/>
    <property type="project" value="TreeGrafter"/>
</dbReference>
<gene>
    <name evidence="3" type="ORF">D3874_03470</name>
</gene>
<feature type="transmembrane region" description="Helical" evidence="2">
    <location>
        <begin position="464"/>
        <end position="481"/>
    </location>
</feature>
<keyword evidence="2" id="KW-0812">Transmembrane</keyword>
<dbReference type="InterPro" id="IPR050222">
    <property type="entry name" value="MATE_MdtK"/>
</dbReference>
<feature type="transmembrane region" description="Helical" evidence="2">
    <location>
        <begin position="438"/>
        <end position="458"/>
    </location>
</feature>
<feature type="transmembrane region" description="Helical" evidence="2">
    <location>
        <begin position="173"/>
        <end position="190"/>
    </location>
</feature>
<accession>A0A418WUC9</accession>